<feature type="transmembrane region" description="Helical" evidence="10">
    <location>
        <begin position="112"/>
        <end position="133"/>
    </location>
</feature>
<accession>A0A6P4YSA2</accession>
<evidence type="ECO:0000259" key="11">
    <source>
        <dbReference type="Pfam" id="PF24979"/>
    </source>
</evidence>
<evidence type="ECO:0000256" key="8">
    <source>
        <dbReference type="ARBA" id="ARBA00023180"/>
    </source>
</evidence>
<dbReference type="PANTHER" id="PTHR12120">
    <property type="entry name" value="TNFR-CYS DOMAIN-CONTAINING PROTEIN"/>
    <property type="match status" value="1"/>
</dbReference>
<protein>
    <submittedName>
        <fullName evidence="13">Uncharacterized protein LOC109467858</fullName>
    </submittedName>
</protein>
<feature type="region of interest" description="Disordered" evidence="9">
    <location>
        <begin position="142"/>
        <end position="309"/>
    </location>
</feature>
<evidence type="ECO:0000313" key="12">
    <source>
        <dbReference type="Proteomes" id="UP000515135"/>
    </source>
</evidence>
<feature type="compositionally biased region" description="Basic and acidic residues" evidence="9">
    <location>
        <begin position="152"/>
        <end position="171"/>
    </location>
</feature>
<dbReference type="RefSeq" id="XP_019621522.1">
    <property type="nucleotide sequence ID" value="XM_019765963.1"/>
</dbReference>
<keyword evidence="3" id="KW-0677">Repeat</keyword>
<dbReference type="GO" id="GO:0046330">
    <property type="term" value="P:positive regulation of JNK cascade"/>
    <property type="evidence" value="ECO:0007669"/>
    <property type="project" value="InterPro"/>
</dbReference>
<gene>
    <name evidence="13" type="primary">LOC109467858</name>
</gene>
<keyword evidence="8" id="KW-0325">Glycoprotein</keyword>
<evidence type="ECO:0000256" key="4">
    <source>
        <dbReference type="ARBA" id="ARBA00022989"/>
    </source>
</evidence>
<dbReference type="InterPro" id="IPR011029">
    <property type="entry name" value="DEATH-like_dom_sf"/>
</dbReference>
<feature type="compositionally biased region" description="Low complexity" evidence="9">
    <location>
        <begin position="224"/>
        <end position="235"/>
    </location>
</feature>
<dbReference type="Gene3D" id="1.10.533.10">
    <property type="entry name" value="Death Domain, Fas"/>
    <property type="match status" value="1"/>
</dbReference>
<keyword evidence="5 10" id="KW-0472">Membrane</keyword>
<dbReference type="Proteomes" id="UP000515135">
    <property type="component" value="Unplaced"/>
</dbReference>
<dbReference type="GO" id="GO:0005886">
    <property type="term" value="C:plasma membrane"/>
    <property type="evidence" value="ECO:0007669"/>
    <property type="project" value="TreeGrafter"/>
</dbReference>
<feature type="domain" description="Tumor necrosis factor receptor superfamily member EDAR death" evidence="11">
    <location>
        <begin position="450"/>
        <end position="509"/>
    </location>
</feature>
<evidence type="ECO:0000313" key="13">
    <source>
        <dbReference type="RefSeq" id="XP_019621522.1"/>
    </source>
</evidence>
<evidence type="ECO:0000256" key="3">
    <source>
        <dbReference type="ARBA" id="ARBA00022737"/>
    </source>
</evidence>
<evidence type="ECO:0000256" key="10">
    <source>
        <dbReference type="SAM" id="Phobius"/>
    </source>
</evidence>
<dbReference type="GeneID" id="109467858"/>
<feature type="compositionally biased region" description="Acidic residues" evidence="9">
    <location>
        <begin position="178"/>
        <end position="189"/>
    </location>
</feature>
<evidence type="ECO:0000256" key="5">
    <source>
        <dbReference type="ARBA" id="ARBA00023136"/>
    </source>
</evidence>
<evidence type="ECO:0000256" key="9">
    <source>
        <dbReference type="SAM" id="MobiDB-lite"/>
    </source>
</evidence>
<dbReference type="InterPro" id="IPR047526">
    <property type="entry name" value="TNR19/27/EDAR"/>
</dbReference>
<comment type="subcellular location">
    <subcellularLocation>
        <location evidence="1">Membrane</location>
        <topology evidence="1">Single-pass membrane protein</topology>
    </subcellularLocation>
</comment>
<dbReference type="GO" id="GO:0038023">
    <property type="term" value="F:signaling receptor activity"/>
    <property type="evidence" value="ECO:0007669"/>
    <property type="project" value="InterPro"/>
</dbReference>
<dbReference type="PANTHER" id="PTHR12120:SF10">
    <property type="entry name" value="TNFR-CYS DOMAIN-CONTAINING PROTEIN"/>
    <property type="match status" value="1"/>
</dbReference>
<keyword evidence="6" id="KW-1015">Disulfide bond</keyword>
<feature type="compositionally biased region" description="Low complexity" evidence="9">
    <location>
        <begin position="286"/>
        <end position="306"/>
    </location>
</feature>
<keyword evidence="2 10" id="KW-0812">Transmembrane</keyword>
<name>A0A6P4YSA2_BRABE</name>
<reference evidence="13" key="1">
    <citation type="submission" date="2025-08" db="UniProtKB">
        <authorList>
            <consortium name="RefSeq"/>
        </authorList>
    </citation>
    <scope>IDENTIFICATION</scope>
    <source>
        <tissue evidence="13">Gonad</tissue>
    </source>
</reference>
<evidence type="ECO:0000256" key="1">
    <source>
        <dbReference type="ARBA" id="ARBA00004167"/>
    </source>
</evidence>
<dbReference type="SUPFAM" id="SSF47986">
    <property type="entry name" value="DEATH domain"/>
    <property type="match status" value="1"/>
</dbReference>
<dbReference type="GO" id="GO:0043123">
    <property type="term" value="P:positive regulation of canonical NF-kappaB signal transduction"/>
    <property type="evidence" value="ECO:0007669"/>
    <property type="project" value="InterPro"/>
</dbReference>
<keyword evidence="4 10" id="KW-1133">Transmembrane helix</keyword>
<keyword evidence="7" id="KW-0675">Receptor</keyword>
<dbReference type="AlphaFoldDB" id="A0A6P4YSA2"/>
<dbReference type="InterPro" id="IPR056762">
    <property type="entry name" value="Death_EDAR"/>
</dbReference>
<evidence type="ECO:0000256" key="7">
    <source>
        <dbReference type="ARBA" id="ARBA00023170"/>
    </source>
</evidence>
<organism evidence="12 13">
    <name type="scientific">Branchiostoma belcheri</name>
    <name type="common">Amphioxus</name>
    <dbReference type="NCBI Taxonomy" id="7741"/>
    <lineage>
        <taxon>Eukaryota</taxon>
        <taxon>Metazoa</taxon>
        <taxon>Chordata</taxon>
        <taxon>Cephalochordata</taxon>
        <taxon>Leptocardii</taxon>
        <taxon>Amphioxiformes</taxon>
        <taxon>Branchiostomatidae</taxon>
        <taxon>Branchiostoma</taxon>
    </lineage>
</organism>
<dbReference type="KEGG" id="bbel:109467858"/>
<evidence type="ECO:0000256" key="6">
    <source>
        <dbReference type="ARBA" id="ARBA00023157"/>
    </source>
</evidence>
<sequence>MCQPCKLCDNSHYSVNCSTTTNSQCGLCHFGFYRTHPDEENCLPCKHVIPSYTYLCQEWLDTQKTTIPTNTGPPMDVSTEPVTTTKNTLVATPDRDALALSSKTDSSGYDPIVIIMTTIAVLIGLGVFTFIAVQCHKRGSLPCHKGTNSIPAEDKDRHDTDDPEAEQRDNKLINLEEIQTEEGEEEDTDALLSRTERPNGITPGASGTNKDEDRDGPEDDPQKSGSSSTASSTSSLDTENGDEAATAPKGQGDANDCSDPSSGTELLKGERRPKSPKKRASYGSYGSQKSRLSSQLSPSSSSSEGSINGTVEALPCKQNNATPYRAASPAVAGHPTFVKWSAPGGTAEVLLGETLLSNSHHQNAVGWMDVHKGSRPVVEMPDGRLVNQTARLPSDHESSTEAKMEMTDEIRNLFNRACNKCGDQGIKELSQDARDELANHLNPEPNREGVHSNWVHLADRFKVEGAKRDNLQEMKNLLQLLQTRNNCTIRELLQNVASIERFDALEAVCRVLLQDSENSLQDTSV</sequence>
<evidence type="ECO:0000256" key="2">
    <source>
        <dbReference type="ARBA" id="ARBA00022692"/>
    </source>
</evidence>
<dbReference type="Pfam" id="PF24979">
    <property type="entry name" value="Death_EDAR"/>
    <property type="match status" value="1"/>
</dbReference>
<keyword evidence="12" id="KW-1185">Reference proteome</keyword>
<proteinExistence type="predicted"/>